<gene>
    <name evidence="1" type="ORF">H9980_06885</name>
</gene>
<reference evidence="1" key="2">
    <citation type="submission" date="2021-04" db="EMBL/GenBank/DDBJ databases">
        <authorList>
            <person name="Gilroy R."/>
        </authorList>
    </citation>
    <scope>NUCLEOTIDE SEQUENCE</scope>
    <source>
        <strain evidence="1">ChiGjej1B1-14440</strain>
    </source>
</reference>
<dbReference type="Proteomes" id="UP000886724">
    <property type="component" value="Unassembled WGS sequence"/>
</dbReference>
<organism evidence="1 2">
    <name type="scientific">Candidatus Erysipelatoclostridium merdavium</name>
    <dbReference type="NCBI Taxonomy" id="2838566"/>
    <lineage>
        <taxon>Bacteria</taxon>
        <taxon>Bacillati</taxon>
        <taxon>Bacillota</taxon>
        <taxon>Erysipelotrichia</taxon>
        <taxon>Erysipelotrichales</taxon>
        <taxon>Erysipelotrichales incertae sedis</taxon>
    </lineage>
</organism>
<accession>A0A9D1XMC2</accession>
<comment type="caution">
    <text evidence="1">The sequence shown here is derived from an EMBL/GenBank/DDBJ whole genome shotgun (WGS) entry which is preliminary data.</text>
</comment>
<sequence>MKATIYLKVYENFDIDGKIIYKELTKGVDQYYCNTGYNLTCENGKIIKIQEVNNNIKYVSIEHEQNLTIYFKGILNVPLKTSQTKTKNYLEANIESAIIPLLTNLSKNDYEIFLSLPDDFRAVGFIKKENYYYRYLTKTFDIALIIYHKDVAYQYSLDSINIVAHNYHPIEKIKQMAEIANDIYNKYTKLFSPCAFDHVNIVLNPRFDNGAYVRDNLVCLVDQIEGLDQQTFLHLAHEISHFVDGASAESQLRLMSR</sequence>
<dbReference type="EMBL" id="DXET01000147">
    <property type="protein sequence ID" value="HIX81681.1"/>
    <property type="molecule type" value="Genomic_DNA"/>
</dbReference>
<reference evidence="1" key="1">
    <citation type="journal article" date="2021" name="PeerJ">
        <title>Extensive microbial diversity within the chicken gut microbiome revealed by metagenomics and culture.</title>
        <authorList>
            <person name="Gilroy R."/>
            <person name="Ravi A."/>
            <person name="Getino M."/>
            <person name="Pursley I."/>
            <person name="Horton D.L."/>
            <person name="Alikhan N.F."/>
            <person name="Baker D."/>
            <person name="Gharbi K."/>
            <person name="Hall N."/>
            <person name="Watson M."/>
            <person name="Adriaenssens E.M."/>
            <person name="Foster-Nyarko E."/>
            <person name="Jarju S."/>
            <person name="Secka A."/>
            <person name="Antonio M."/>
            <person name="Oren A."/>
            <person name="Chaudhuri R.R."/>
            <person name="La Ragione R."/>
            <person name="Hildebrand F."/>
            <person name="Pallen M.J."/>
        </authorList>
    </citation>
    <scope>NUCLEOTIDE SEQUENCE</scope>
    <source>
        <strain evidence="1">ChiGjej1B1-14440</strain>
    </source>
</reference>
<evidence type="ECO:0000313" key="2">
    <source>
        <dbReference type="Proteomes" id="UP000886724"/>
    </source>
</evidence>
<protein>
    <submittedName>
        <fullName evidence="1">Uncharacterized protein</fullName>
    </submittedName>
</protein>
<proteinExistence type="predicted"/>
<feature type="non-terminal residue" evidence="1">
    <location>
        <position position="257"/>
    </location>
</feature>
<dbReference type="AlphaFoldDB" id="A0A9D1XMC2"/>
<name>A0A9D1XMC2_9FIRM</name>
<evidence type="ECO:0000313" key="1">
    <source>
        <dbReference type="EMBL" id="HIX81681.1"/>
    </source>
</evidence>